<dbReference type="AlphaFoldDB" id="A0A0F2LR60"/>
<dbReference type="KEGG" id="ssck:SPSK_00638"/>
<reference evidence="1 2" key="2">
    <citation type="journal article" date="2015" name="Eukaryot. Cell">
        <title>Asexual propagation of a virulent clone complex in a human and feline outbreak of sporotrichosis.</title>
        <authorList>
            <person name="Teixeira Mde M."/>
            <person name="Rodrigues A.M."/>
            <person name="Tsui C.K."/>
            <person name="de Almeida L.G."/>
            <person name="Van Diepeningen A.D."/>
            <person name="van den Ende B.G."/>
            <person name="Fernandes G.F."/>
            <person name="Kano R."/>
            <person name="Hamelin R.C."/>
            <person name="Lopes-Bezerra L.M."/>
            <person name="Vasconcelos A.T."/>
            <person name="de Hoog S."/>
            <person name="de Camargo Z.P."/>
            <person name="Felipe M.S."/>
        </authorList>
    </citation>
    <scope>NUCLEOTIDE SEQUENCE [LARGE SCALE GENOMIC DNA]</scope>
    <source>
        <strain evidence="1 2">1099-18</strain>
    </source>
</reference>
<sequence>MRGAIAPCYAQAAATLEAIKPHRAESGYVPYFPRPYHVSVRRCEATENGEPIPRLSQWEQFARESLEAPEETVKKDDSS</sequence>
<evidence type="ECO:0000313" key="1">
    <source>
        <dbReference type="EMBL" id="KJR79992.1"/>
    </source>
</evidence>
<dbReference type="EMBL" id="AXCR01000012">
    <property type="protein sequence ID" value="KJR79992.1"/>
    <property type="molecule type" value="Genomic_DNA"/>
</dbReference>
<accession>A0A0F2LR60</accession>
<organism evidence="1 2">
    <name type="scientific">Sporothrix schenckii 1099-18</name>
    <dbReference type="NCBI Taxonomy" id="1397361"/>
    <lineage>
        <taxon>Eukaryota</taxon>
        <taxon>Fungi</taxon>
        <taxon>Dikarya</taxon>
        <taxon>Ascomycota</taxon>
        <taxon>Pezizomycotina</taxon>
        <taxon>Sordariomycetes</taxon>
        <taxon>Sordariomycetidae</taxon>
        <taxon>Ophiostomatales</taxon>
        <taxon>Ophiostomataceae</taxon>
        <taxon>Sporothrix</taxon>
    </lineage>
</organism>
<dbReference type="RefSeq" id="XP_016582668.1">
    <property type="nucleotide sequence ID" value="XM_016727598.1"/>
</dbReference>
<comment type="caution">
    <text evidence="1">The sequence shown here is derived from an EMBL/GenBank/DDBJ whole genome shotgun (WGS) entry which is preliminary data.</text>
</comment>
<dbReference type="GeneID" id="27662875"/>
<dbReference type="VEuPathDB" id="FungiDB:SPSK_00638"/>
<proteinExistence type="predicted"/>
<evidence type="ECO:0000313" key="2">
    <source>
        <dbReference type="Proteomes" id="UP000033710"/>
    </source>
</evidence>
<dbReference type="Proteomes" id="UP000033710">
    <property type="component" value="Unassembled WGS sequence"/>
</dbReference>
<protein>
    <submittedName>
        <fullName evidence="1">Uncharacterized protein</fullName>
    </submittedName>
</protein>
<reference evidence="1 2" key="1">
    <citation type="journal article" date="2014" name="BMC Genomics">
        <title>Comparative genomics of the major fungal agents of human and animal Sporotrichosis: Sporothrix schenckii and Sporothrix brasiliensis.</title>
        <authorList>
            <person name="Teixeira M.M."/>
            <person name="de Almeida L.G."/>
            <person name="Kubitschek-Barreira P."/>
            <person name="Alves F.L."/>
            <person name="Kioshima E.S."/>
            <person name="Abadio A.K."/>
            <person name="Fernandes L."/>
            <person name="Derengowski L.S."/>
            <person name="Ferreira K.S."/>
            <person name="Souza R.C."/>
            <person name="Ruiz J.C."/>
            <person name="de Andrade N.C."/>
            <person name="Paes H.C."/>
            <person name="Nicola A.M."/>
            <person name="Albuquerque P."/>
            <person name="Gerber A.L."/>
            <person name="Martins V.P."/>
            <person name="Peconick L.D."/>
            <person name="Neto A.V."/>
            <person name="Chaucanez C.B."/>
            <person name="Silva P.A."/>
            <person name="Cunha O.L."/>
            <person name="de Oliveira F.F."/>
            <person name="dos Santos T.C."/>
            <person name="Barros A.L."/>
            <person name="Soares M.A."/>
            <person name="de Oliveira L.M."/>
            <person name="Marini M.M."/>
            <person name="Villalobos-Duno H."/>
            <person name="Cunha M.M."/>
            <person name="de Hoog S."/>
            <person name="da Silveira J.F."/>
            <person name="Henrissat B."/>
            <person name="Nino-Vega G.A."/>
            <person name="Cisalpino P.S."/>
            <person name="Mora-Montes H.M."/>
            <person name="Almeida S.R."/>
            <person name="Stajich J.E."/>
            <person name="Lopes-Bezerra L.M."/>
            <person name="Vasconcelos A.T."/>
            <person name="Felipe M.S."/>
        </authorList>
    </citation>
    <scope>NUCLEOTIDE SEQUENCE [LARGE SCALE GENOMIC DNA]</scope>
    <source>
        <strain evidence="1 2">1099-18</strain>
    </source>
</reference>
<name>A0A0F2LR60_SPOSC</name>
<gene>
    <name evidence="1" type="ORF">SPSK_00638</name>
</gene>